<reference evidence="3" key="1">
    <citation type="submission" date="2018-02" db="EMBL/GenBank/DDBJ databases">
        <authorList>
            <person name="Hausmann B."/>
        </authorList>
    </citation>
    <scope>NUCLEOTIDE SEQUENCE [LARGE SCALE GENOMIC DNA]</scope>
    <source>
        <strain evidence="3">Peat soil MAG SbF1</strain>
    </source>
</reference>
<feature type="signal peptide" evidence="1">
    <location>
        <begin position="1"/>
        <end position="47"/>
    </location>
</feature>
<dbReference type="PANTHER" id="PTHR30032">
    <property type="entry name" value="N-ACETYLMURAMOYL-L-ALANINE AMIDASE-RELATED"/>
    <property type="match status" value="1"/>
</dbReference>
<dbReference type="InterPro" id="IPR051922">
    <property type="entry name" value="Bact_Sporulation_Assoc"/>
</dbReference>
<dbReference type="EMBL" id="OMOF01000423">
    <property type="protein sequence ID" value="SPF50424.1"/>
    <property type="molecule type" value="Genomic_DNA"/>
</dbReference>
<proteinExistence type="predicted"/>
<accession>A0A2U3LET3</accession>
<evidence type="ECO:0000313" key="2">
    <source>
        <dbReference type="EMBL" id="SPF50424.1"/>
    </source>
</evidence>
<protein>
    <recommendedName>
        <fullName evidence="4">Cell wall-binding protein</fullName>
    </recommendedName>
</protein>
<organism evidence="2 3">
    <name type="scientific">Candidatus Desulfosporosinus infrequens</name>
    <dbReference type="NCBI Taxonomy" id="2043169"/>
    <lineage>
        <taxon>Bacteria</taxon>
        <taxon>Bacillati</taxon>
        <taxon>Bacillota</taxon>
        <taxon>Clostridia</taxon>
        <taxon>Eubacteriales</taxon>
        <taxon>Desulfitobacteriaceae</taxon>
        <taxon>Desulfosporosinus</taxon>
    </lineage>
</organism>
<dbReference type="AlphaFoldDB" id="A0A2U3LET3"/>
<evidence type="ECO:0000313" key="3">
    <source>
        <dbReference type="Proteomes" id="UP000238916"/>
    </source>
</evidence>
<evidence type="ECO:0008006" key="4">
    <source>
        <dbReference type="Google" id="ProtNLM"/>
    </source>
</evidence>
<gene>
    <name evidence="2" type="ORF">SBF1_480005</name>
</gene>
<dbReference type="Gene3D" id="3.40.50.12090">
    <property type="match status" value="2"/>
</dbReference>
<dbReference type="Pfam" id="PF04122">
    <property type="entry name" value="CW_binding_2"/>
    <property type="match status" value="3"/>
</dbReference>
<feature type="chain" id="PRO_5015786756" description="Cell wall-binding protein" evidence="1">
    <location>
        <begin position="48"/>
        <end position="329"/>
    </location>
</feature>
<dbReference type="Proteomes" id="UP000238916">
    <property type="component" value="Unassembled WGS sequence"/>
</dbReference>
<name>A0A2U3LET3_9FIRM</name>
<evidence type="ECO:0000256" key="1">
    <source>
        <dbReference type="SAM" id="SignalP"/>
    </source>
</evidence>
<keyword evidence="1" id="KW-0732">Signal</keyword>
<dbReference type="InterPro" id="IPR007253">
    <property type="entry name" value="Cell_wall-bd_2"/>
</dbReference>
<sequence length="329" mass="34187">MAFSYVIIFIKLREGNSIMKKNTARKTLATLALACVAMSLTPFNALADTEVTSARIFGADRFGTAVAVADTGWTTATTAILAPADDANLVYALEAAPLAGKSSPILLTDKNTLTAATQAELVKLGVKNVYVVGAIDQTVVDQINALGGVTATVLTGIDRTDTAAAIASKLINPAGSFVIGYDALPDALSIASYAAANNYSILLAKPDGTLPASEIAYMGATTFIIGGPALVDNIPGATRLFGADRFATNQAVLKALTFKYNHVYVANGQDTHLVDSLIASPLAAMYDAPILLTDFEGDGTIASINIHSKLDPSAVVTALGGDHVADYWW</sequence>
<dbReference type="PANTHER" id="PTHR30032:SF8">
    <property type="entry name" value="GERMINATION-SPECIFIC N-ACETYLMURAMOYL-L-ALANINE AMIDASE"/>
    <property type="match status" value="1"/>
</dbReference>